<proteinExistence type="predicted"/>
<evidence type="ECO:0000313" key="3">
    <source>
        <dbReference type="EMBL" id="QFG70349.1"/>
    </source>
</evidence>
<dbReference type="InterPro" id="IPR000086">
    <property type="entry name" value="NUDIX_hydrolase_dom"/>
</dbReference>
<sequence length="308" mass="34171">MRAAGVIPVRLRPGTLEVAVVHRPKYDDWSWPKGKLDHGEDFVSAAVRETWEETGLRVRLVAPLPQVRYPLRSGGTKLVSYWTAEVAGGTGQLEHEVDQVEWLTPERAAARLTYQRDRELLERVVARHTAGLLDAWPLLVVRHAHALSRDDWSGPDELRPLSKSGTRRAQGRMAAVLAAYAPQLVLSSPAVRCTDSVLPFSRETGVEVSTRKGLSEEGFAADRSKVDKHLDRVLARGEATALCTHGPVLPTLLTRLADRAHVHLDNSEHRMLRRLRDAAMDKGEILACTMAGRGEDARVVAVERHRPS</sequence>
<reference evidence="3 4" key="1">
    <citation type="submission" date="2019-09" db="EMBL/GenBank/DDBJ databases">
        <title>Serinicoccus pratensis sp. nov., isolated from meadow soil.</title>
        <authorList>
            <person name="Zhang W."/>
        </authorList>
    </citation>
    <scope>NUCLEOTIDE SEQUENCE [LARGE SCALE GENOMIC DNA]</scope>
    <source>
        <strain evidence="3 4">W204</strain>
    </source>
</reference>
<keyword evidence="4" id="KW-1185">Reference proteome</keyword>
<name>A0A5J6V902_9MICO</name>
<gene>
    <name evidence="3" type="ORF">FY030_13325</name>
</gene>
<dbReference type="EMBL" id="CP044427">
    <property type="protein sequence ID" value="QFG70349.1"/>
    <property type="molecule type" value="Genomic_DNA"/>
</dbReference>
<dbReference type="GO" id="GO:0004081">
    <property type="term" value="F:bis(5'-nucleosyl)-tetraphosphatase (asymmetrical) activity"/>
    <property type="evidence" value="ECO:0007669"/>
    <property type="project" value="TreeGrafter"/>
</dbReference>
<keyword evidence="1 3" id="KW-0378">Hydrolase</keyword>
<dbReference type="Gene3D" id="3.90.79.10">
    <property type="entry name" value="Nucleoside Triphosphate Pyrophosphohydrolase"/>
    <property type="match status" value="1"/>
</dbReference>
<dbReference type="InterPro" id="IPR015797">
    <property type="entry name" value="NUDIX_hydrolase-like_dom_sf"/>
</dbReference>
<dbReference type="GO" id="GO:0006167">
    <property type="term" value="P:AMP biosynthetic process"/>
    <property type="evidence" value="ECO:0007669"/>
    <property type="project" value="TreeGrafter"/>
</dbReference>
<dbReference type="Pfam" id="PF00293">
    <property type="entry name" value="NUDIX"/>
    <property type="match status" value="1"/>
</dbReference>
<dbReference type="PROSITE" id="PS51462">
    <property type="entry name" value="NUDIX"/>
    <property type="match status" value="1"/>
</dbReference>
<feature type="domain" description="Nudix hydrolase" evidence="2">
    <location>
        <begin position="1"/>
        <end position="126"/>
    </location>
</feature>
<dbReference type="InterPro" id="IPR029033">
    <property type="entry name" value="His_PPase_superfam"/>
</dbReference>
<dbReference type="InterPro" id="IPR020084">
    <property type="entry name" value="NUDIX_hydrolase_CS"/>
</dbReference>
<evidence type="ECO:0000313" key="4">
    <source>
        <dbReference type="Proteomes" id="UP000326546"/>
    </source>
</evidence>
<organism evidence="3 4">
    <name type="scientific">Ornithinimicrobium pratense</name>
    <dbReference type="NCBI Taxonomy" id="2593973"/>
    <lineage>
        <taxon>Bacteria</taxon>
        <taxon>Bacillati</taxon>
        <taxon>Actinomycetota</taxon>
        <taxon>Actinomycetes</taxon>
        <taxon>Micrococcales</taxon>
        <taxon>Ornithinimicrobiaceae</taxon>
        <taxon>Ornithinimicrobium</taxon>
    </lineage>
</organism>
<dbReference type="Gene3D" id="3.40.50.1240">
    <property type="entry name" value="Phosphoglycerate mutase-like"/>
    <property type="match status" value="1"/>
</dbReference>
<accession>A0A5J6V902</accession>
<dbReference type="InterPro" id="IPR051325">
    <property type="entry name" value="Nudix_hydrolase_domain"/>
</dbReference>
<dbReference type="AlphaFoldDB" id="A0A5J6V902"/>
<dbReference type="InterPro" id="IPR013078">
    <property type="entry name" value="His_Pase_superF_clade-1"/>
</dbReference>
<protein>
    <submittedName>
        <fullName evidence="3">NUDIX hydrolase</fullName>
    </submittedName>
</protein>
<evidence type="ECO:0000256" key="1">
    <source>
        <dbReference type="ARBA" id="ARBA00022801"/>
    </source>
</evidence>
<dbReference type="PANTHER" id="PTHR21340">
    <property type="entry name" value="DIADENOSINE 5,5-P1,P4-TETRAPHOSPHATE PYROPHOSPHOHYDROLASE MUTT"/>
    <property type="match status" value="1"/>
</dbReference>
<dbReference type="Proteomes" id="UP000326546">
    <property type="component" value="Chromosome"/>
</dbReference>
<dbReference type="Pfam" id="PF00300">
    <property type="entry name" value="His_Phos_1"/>
    <property type="match status" value="1"/>
</dbReference>
<dbReference type="KEGG" id="serw:FY030_13325"/>
<dbReference type="CDD" id="cd03673">
    <property type="entry name" value="NUDIX_Ap6A_hydrolase"/>
    <property type="match status" value="1"/>
</dbReference>
<evidence type="ECO:0000259" key="2">
    <source>
        <dbReference type="PROSITE" id="PS51462"/>
    </source>
</evidence>
<dbReference type="SUPFAM" id="SSF55811">
    <property type="entry name" value="Nudix"/>
    <property type="match status" value="1"/>
</dbReference>
<dbReference type="SUPFAM" id="SSF53254">
    <property type="entry name" value="Phosphoglycerate mutase-like"/>
    <property type="match status" value="1"/>
</dbReference>
<dbReference type="OrthoDB" id="4287477at2"/>
<dbReference type="GO" id="GO:0006754">
    <property type="term" value="P:ATP biosynthetic process"/>
    <property type="evidence" value="ECO:0007669"/>
    <property type="project" value="TreeGrafter"/>
</dbReference>
<dbReference type="PANTHER" id="PTHR21340:SF0">
    <property type="entry name" value="BIS(5'-NUCLEOSYL)-TETRAPHOSPHATASE [ASYMMETRICAL]"/>
    <property type="match status" value="1"/>
</dbReference>
<dbReference type="PROSITE" id="PS00893">
    <property type="entry name" value="NUDIX_BOX"/>
    <property type="match status" value="1"/>
</dbReference>